<evidence type="ECO:0000256" key="2">
    <source>
        <dbReference type="SAM" id="MobiDB-lite"/>
    </source>
</evidence>
<dbReference type="EMBL" id="NHYE01001099">
    <property type="protein sequence ID" value="PPQ98696.1"/>
    <property type="molecule type" value="Genomic_DNA"/>
</dbReference>
<evidence type="ECO:0000313" key="4">
    <source>
        <dbReference type="Proteomes" id="UP000284706"/>
    </source>
</evidence>
<evidence type="ECO:0000256" key="1">
    <source>
        <dbReference type="SAM" id="Coils"/>
    </source>
</evidence>
<organism evidence="3 4">
    <name type="scientific">Gymnopilus dilepis</name>
    <dbReference type="NCBI Taxonomy" id="231916"/>
    <lineage>
        <taxon>Eukaryota</taxon>
        <taxon>Fungi</taxon>
        <taxon>Dikarya</taxon>
        <taxon>Basidiomycota</taxon>
        <taxon>Agaricomycotina</taxon>
        <taxon>Agaricomycetes</taxon>
        <taxon>Agaricomycetidae</taxon>
        <taxon>Agaricales</taxon>
        <taxon>Agaricineae</taxon>
        <taxon>Hymenogastraceae</taxon>
        <taxon>Gymnopilus</taxon>
    </lineage>
</organism>
<dbReference type="InParanoid" id="A0A409Y6N6"/>
<dbReference type="AlphaFoldDB" id="A0A409Y6N6"/>
<feature type="region of interest" description="Disordered" evidence="2">
    <location>
        <begin position="193"/>
        <end position="232"/>
    </location>
</feature>
<feature type="compositionally biased region" description="Pro residues" evidence="2">
    <location>
        <begin position="200"/>
        <end position="212"/>
    </location>
</feature>
<name>A0A409Y6N6_9AGAR</name>
<evidence type="ECO:0000313" key="3">
    <source>
        <dbReference type="EMBL" id="PPQ98696.1"/>
    </source>
</evidence>
<feature type="coiled-coil region" evidence="1">
    <location>
        <begin position="132"/>
        <end position="178"/>
    </location>
</feature>
<accession>A0A409Y6N6</accession>
<reference evidence="3 4" key="1">
    <citation type="journal article" date="2018" name="Evol. Lett.">
        <title>Horizontal gene cluster transfer increased hallucinogenic mushroom diversity.</title>
        <authorList>
            <person name="Reynolds H.T."/>
            <person name="Vijayakumar V."/>
            <person name="Gluck-Thaler E."/>
            <person name="Korotkin H.B."/>
            <person name="Matheny P.B."/>
            <person name="Slot J.C."/>
        </authorList>
    </citation>
    <scope>NUCLEOTIDE SEQUENCE [LARGE SCALE GENOMIC DNA]</scope>
    <source>
        <strain evidence="3 4">SRW20</strain>
    </source>
</reference>
<keyword evidence="4" id="KW-1185">Reference proteome</keyword>
<proteinExistence type="predicted"/>
<protein>
    <submittedName>
        <fullName evidence="3">Uncharacterized protein</fullName>
    </submittedName>
</protein>
<gene>
    <name evidence="3" type="ORF">CVT26_010027</name>
</gene>
<dbReference type="Proteomes" id="UP000284706">
    <property type="component" value="Unassembled WGS sequence"/>
</dbReference>
<sequence>MSSAAASRSLRPVLAITYHSSDDGTIAKSTDSSQLVKSLDQKIKNLPKLLVKPFAVLRSPFTRKGRIATRNLAEEEQKLRQTHHLRRAALRRAKAEERLSRRTAHEMRVLSLAESGAGSSPGSSPPSLALAAARAVEEVAQAEQDLVNKRIEESIAQLNVLRQQQDDMQRCVAEAKEQVTRLQSVLHEHGIQECDLDKPTIPPTPPNTPPPSKYKALDLVPYSDTDSVAESG</sequence>
<keyword evidence="1" id="KW-0175">Coiled coil</keyword>
<comment type="caution">
    <text evidence="3">The sequence shown here is derived from an EMBL/GenBank/DDBJ whole genome shotgun (WGS) entry which is preliminary data.</text>
</comment>